<dbReference type="RefSeq" id="WP_161430257.1">
    <property type="nucleotide sequence ID" value="NZ_WUTT01000001.1"/>
</dbReference>
<protein>
    <submittedName>
        <fullName evidence="1">Uncharacterized protein</fullName>
    </submittedName>
</protein>
<dbReference type="Proteomes" id="UP000487929">
    <property type="component" value="Unassembled WGS sequence"/>
</dbReference>
<gene>
    <name evidence="1" type="ORF">GRB96_02265</name>
</gene>
<reference evidence="1 2" key="1">
    <citation type="submission" date="2019-12" db="EMBL/GenBank/DDBJ databases">
        <title>Draft genome sequencing of Halomonas alimentaria DSM 15356.</title>
        <authorList>
            <person name="Pandiyan K."/>
            <person name="Kushwaha P."/>
            <person name="Gowdham M."/>
            <person name="Chakdar H."/>
            <person name="Singh A."/>
            <person name="Kumar M."/>
            <person name="Saxena A.K."/>
        </authorList>
    </citation>
    <scope>NUCLEOTIDE SEQUENCE [LARGE SCALE GENOMIC DNA]</scope>
    <source>
        <strain evidence="1 2">DSM 15356</strain>
    </source>
</reference>
<organism evidence="1 2">
    <name type="scientific">Halomonas alimentaria</name>
    <dbReference type="NCBI Taxonomy" id="147248"/>
    <lineage>
        <taxon>Bacteria</taxon>
        <taxon>Pseudomonadati</taxon>
        <taxon>Pseudomonadota</taxon>
        <taxon>Gammaproteobacteria</taxon>
        <taxon>Oceanospirillales</taxon>
        <taxon>Halomonadaceae</taxon>
        <taxon>Halomonas</taxon>
    </lineage>
</organism>
<comment type="caution">
    <text evidence="1">The sequence shown here is derived from an EMBL/GenBank/DDBJ whole genome shotgun (WGS) entry which is preliminary data.</text>
</comment>
<evidence type="ECO:0000313" key="2">
    <source>
        <dbReference type="Proteomes" id="UP000487929"/>
    </source>
</evidence>
<dbReference type="EMBL" id="WUTT01000001">
    <property type="protein sequence ID" value="NAW33248.1"/>
    <property type="molecule type" value="Genomic_DNA"/>
</dbReference>
<accession>A0A7X4W310</accession>
<proteinExistence type="predicted"/>
<dbReference type="AlphaFoldDB" id="A0A7X4W310"/>
<evidence type="ECO:0000313" key="1">
    <source>
        <dbReference type="EMBL" id="NAW33248.1"/>
    </source>
</evidence>
<sequence>MRFAVINNFEVQLAAPLTAGATTMDITEGGDRFASATLERQYPLVVCERDIRGRDLRREILYVTGRAANTLTIVRSREATAADAWPAGSPVESRFTAAILDALVASDALDAHEAASDPHPQYEQKAPGSLDALRPVVLRSAELDLTTAGAAVTVVIPASYRLFLDAIDLVVTASDGAGGVPEVQAGPDDQTPAAYLASTAVTVAALNARQSEAPLVADGLTAVRVATTVAGSGTVYSIRALLYGYLLAEGA</sequence>
<name>A0A7X4W310_9GAMM</name>
<keyword evidence="2" id="KW-1185">Reference proteome</keyword>
<dbReference type="OrthoDB" id="7017234at2"/>